<dbReference type="PROSITE" id="PS50943">
    <property type="entry name" value="HTH_CROC1"/>
    <property type="match status" value="1"/>
</dbReference>
<dbReference type="CDD" id="cd00093">
    <property type="entry name" value="HTH_XRE"/>
    <property type="match status" value="1"/>
</dbReference>
<dbReference type="GO" id="GO:0003677">
    <property type="term" value="F:DNA binding"/>
    <property type="evidence" value="ECO:0007669"/>
    <property type="project" value="InterPro"/>
</dbReference>
<accession>A0A2N3WPZ0</accession>
<organism evidence="2 3">
    <name type="scientific">Amycolatopsis echigonensis</name>
    <dbReference type="NCBI Taxonomy" id="2576905"/>
    <lineage>
        <taxon>Bacteria</taxon>
        <taxon>Bacillati</taxon>
        <taxon>Actinomycetota</taxon>
        <taxon>Actinomycetes</taxon>
        <taxon>Pseudonocardiales</taxon>
        <taxon>Pseudonocardiaceae</taxon>
        <taxon>Amycolatopsis</taxon>
    </lineage>
</organism>
<dbReference type="SUPFAM" id="SSF47413">
    <property type="entry name" value="lambda repressor-like DNA-binding domains"/>
    <property type="match status" value="1"/>
</dbReference>
<dbReference type="InterPro" id="IPR010982">
    <property type="entry name" value="Lambda_DNA-bd_dom_sf"/>
</dbReference>
<evidence type="ECO:0000313" key="3">
    <source>
        <dbReference type="Proteomes" id="UP000233750"/>
    </source>
</evidence>
<gene>
    <name evidence="2" type="ORF">ATK30_6871</name>
</gene>
<keyword evidence="3" id="KW-1185">Reference proteome</keyword>
<dbReference type="InterPro" id="IPR043917">
    <property type="entry name" value="DUF5753"/>
</dbReference>
<dbReference type="EMBL" id="PJMY01000003">
    <property type="protein sequence ID" value="PKV95938.1"/>
    <property type="molecule type" value="Genomic_DNA"/>
</dbReference>
<dbReference type="Pfam" id="PF19054">
    <property type="entry name" value="DUF5753"/>
    <property type="match status" value="1"/>
</dbReference>
<dbReference type="Pfam" id="PF13560">
    <property type="entry name" value="HTH_31"/>
    <property type="match status" value="1"/>
</dbReference>
<dbReference type="RefSeq" id="WP_158242543.1">
    <property type="nucleotide sequence ID" value="NZ_PJMY01000003.1"/>
</dbReference>
<protein>
    <submittedName>
        <fullName evidence="2">Helix-turn-helix protein</fullName>
    </submittedName>
</protein>
<dbReference type="Proteomes" id="UP000233750">
    <property type="component" value="Unassembled WGS sequence"/>
</dbReference>
<proteinExistence type="predicted"/>
<evidence type="ECO:0000313" key="2">
    <source>
        <dbReference type="EMBL" id="PKV95938.1"/>
    </source>
</evidence>
<dbReference type="OrthoDB" id="4966777at2"/>
<comment type="caution">
    <text evidence="2">The sequence shown here is derived from an EMBL/GenBank/DDBJ whole genome shotgun (WGS) entry which is preliminary data.</text>
</comment>
<dbReference type="Gene3D" id="1.10.260.40">
    <property type="entry name" value="lambda repressor-like DNA-binding domains"/>
    <property type="match status" value="1"/>
</dbReference>
<reference evidence="2 3" key="1">
    <citation type="submission" date="2017-12" db="EMBL/GenBank/DDBJ databases">
        <title>Sequencing the genomes of 1000 Actinobacteria strains.</title>
        <authorList>
            <person name="Klenk H.-P."/>
        </authorList>
    </citation>
    <scope>NUCLEOTIDE SEQUENCE [LARGE SCALE GENOMIC DNA]</scope>
    <source>
        <strain evidence="2 3">DSM 45165</strain>
    </source>
</reference>
<evidence type="ECO:0000259" key="1">
    <source>
        <dbReference type="PROSITE" id="PS50943"/>
    </source>
</evidence>
<sequence>MTSPTERRLALGDQLRLLRDTAGISGKHLAEQLGWPASKISRIERARQAVTDTDLVAMSAALGLGADEAEQLRNELRAIRIEEARWSQHLRVGHRALQEQVGQEQRDAQHIAVFALTMVPGLVQTAEYARHVFLSLAEVHDTPRDTEAAVGARMERQQLLYAEGKTIELLLTTFAFTNPIAPASVMRAQIDRLIALQGLPTLRLGIIPPGVALPAAVAHTFRIADDTVSVELVNTEVSTRDPGDLALYTNYLAKLWDLAAEGDEARALLMRLARDLT</sequence>
<dbReference type="AlphaFoldDB" id="A0A2N3WPZ0"/>
<feature type="domain" description="HTH cro/C1-type" evidence="1">
    <location>
        <begin position="15"/>
        <end position="69"/>
    </location>
</feature>
<name>A0A2N3WPZ0_9PSEU</name>
<dbReference type="InterPro" id="IPR001387">
    <property type="entry name" value="Cro/C1-type_HTH"/>
</dbReference>
<dbReference type="SMART" id="SM00530">
    <property type="entry name" value="HTH_XRE"/>
    <property type="match status" value="1"/>
</dbReference>